<dbReference type="InterPro" id="IPR005043">
    <property type="entry name" value="XPO2_C"/>
</dbReference>
<dbReference type="GO" id="GO:0031267">
    <property type="term" value="F:small GTPase binding"/>
    <property type="evidence" value="ECO:0007669"/>
    <property type="project" value="InterPro"/>
</dbReference>
<evidence type="ECO:0000259" key="1">
    <source>
        <dbReference type="Pfam" id="PF03378"/>
    </source>
</evidence>
<protein>
    <recommendedName>
        <fullName evidence="1">Exportin-2 C-terminal domain-containing protein</fullName>
    </recommendedName>
</protein>
<accession>A0A2V0PES2</accession>
<dbReference type="STRING" id="307507.A0A2V0PES2"/>
<dbReference type="Proteomes" id="UP000247498">
    <property type="component" value="Unassembled WGS sequence"/>
</dbReference>
<dbReference type="InterPro" id="IPR011989">
    <property type="entry name" value="ARM-like"/>
</dbReference>
<reference evidence="2 3" key="1">
    <citation type="journal article" date="2018" name="Sci. Rep.">
        <title>Raphidocelis subcapitata (=Pseudokirchneriella subcapitata) provides an insight into genome evolution and environmental adaptations in the Sphaeropleales.</title>
        <authorList>
            <person name="Suzuki S."/>
            <person name="Yamaguchi H."/>
            <person name="Nakajima N."/>
            <person name="Kawachi M."/>
        </authorList>
    </citation>
    <scope>NUCLEOTIDE SEQUENCE [LARGE SCALE GENOMIC DNA]</scope>
    <source>
        <strain evidence="2 3">NIES-35</strain>
    </source>
</reference>
<feature type="domain" description="Exportin-2 C-terminal" evidence="1">
    <location>
        <begin position="1"/>
        <end position="138"/>
    </location>
</feature>
<evidence type="ECO:0000313" key="2">
    <source>
        <dbReference type="EMBL" id="GBF96390.1"/>
    </source>
</evidence>
<keyword evidence="3" id="KW-1185">Reference proteome</keyword>
<proteinExistence type="predicted"/>
<dbReference type="OrthoDB" id="3268246at2759"/>
<dbReference type="Pfam" id="PF03378">
    <property type="entry name" value="CAS_CSE1"/>
    <property type="match status" value="1"/>
</dbReference>
<dbReference type="InParanoid" id="A0A2V0PES2"/>
<dbReference type="AlphaFoldDB" id="A0A2V0PES2"/>
<organism evidence="2 3">
    <name type="scientific">Raphidocelis subcapitata</name>
    <dbReference type="NCBI Taxonomy" id="307507"/>
    <lineage>
        <taxon>Eukaryota</taxon>
        <taxon>Viridiplantae</taxon>
        <taxon>Chlorophyta</taxon>
        <taxon>core chlorophytes</taxon>
        <taxon>Chlorophyceae</taxon>
        <taxon>CS clade</taxon>
        <taxon>Sphaeropleales</taxon>
        <taxon>Selenastraceae</taxon>
        <taxon>Raphidocelis</taxon>
    </lineage>
</organism>
<dbReference type="EMBL" id="BDRX01000079">
    <property type="protein sequence ID" value="GBF96390.1"/>
    <property type="molecule type" value="Genomic_DNA"/>
</dbReference>
<dbReference type="Gene3D" id="1.25.10.10">
    <property type="entry name" value="Leucine-rich Repeat Variant"/>
    <property type="match status" value="1"/>
</dbReference>
<sequence length="143" mass="14312">MDAVQPGIFGMVAQQVWLPSWSAIDGGDEGKLLTVAAAKCLTECPPVYTNQPLWQEIKGALDTRLRGGADGAAAAAGGGGGGGVEDLFDEDGLPPGGYAAAYARLANAAPPERPVLAGIPDPAQFASNSLASFMQRAGSGAAA</sequence>
<evidence type="ECO:0000313" key="3">
    <source>
        <dbReference type="Proteomes" id="UP000247498"/>
    </source>
</evidence>
<comment type="caution">
    <text evidence="2">The sequence shown here is derived from an EMBL/GenBank/DDBJ whole genome shotgun (WGS) entry which is preliminary data.</text>
</comment>
<name>A0A2V0PES2_9CHLO</name>
<gene>
    <name evidence="2" type="ORF">Rsub_09189</name>
</gene>